<dbReference type="KEGG" id="ptkz:JDV02_004815"/>
<dbReference type="GeneID" id="72066766"/>
<dbReference type="InterPro" id="IPR010296">
    <property type="entry name" value="DUF899_thioredox"/>
</dbReference>
<accession>A0A9Q8QFZ7</accession>
<organism evidence="1 2">
    <name type="scientific">Purpureocillium takamizusanense</name>
    <dbReference type="NCBI Taxonomy" id="2060973"/>
    <lineage>
        <taxon>Eukaryota</taxon>
        <taxon>Fungi</taxon>
        <taxon>Dikarya</taxon>
        <taxon>Ascomycota</taxon>
        <taxon>Pezizomycotina</taxon>
        <taxon>Sordariomycetes</taxon>
        <taxon>Hypocreomycetidae</taxon>
        <taxon>Hypocreales</taxon>
        <taxon>Ophiocordycipitaceae</taxon>
        <taxon>Purpureocillium</taxon>
    </lineage>
</organism>
<evidence type="ECO:0000313" key="1">
    <source>
        <dbReference type="EMBL" id="UNI18552.1"/>
    </source>
</evidence>
<reference evidence="1" key="1">
    <citation type="submission" date="2021-11" db="EMBL/GenBank/DDBJ databases">
        <title>Purpureocillium_takamizusanense_genome.</title>
        <authorList>
            <person name="Nguyen N.-H."/>
        </authorList>
    </citation>
    <scope>NUCLEOTIDE SEQUENCE</scope>
    <source>
        <strain evidence="1">PT3</strain>
    </source>
</reference>
<sequence length="255" mass="28882">MSAAVETQDAPKVVSREEWLEARRALLVKEKELTRANDALSAERRSLPMVEVTKPYSFKSTTRSDLTLEDLFDGKDQLIVYHFMFGPDSDDEACRGCTHMGESLPDERHLQFKNTNLVSVSRASPAKLEQYKARAGWTFPWYSSEGSDFNRDFWATTTTDDEARGDDGGGVLLNFRSKEETEALGKWWYDGEVSGFSVFYQKGGKVFHTYSTFARGGDKMMPTLHLLDLTPLGRQLGLWGPAEFKLKNEYGTEET</sequence>
<dbReference type="Proteomes" id="UP000829364">
    <property type="component" value="Chromosome 4"/>
</dbReference>
<proteinExistence type="predicted"/>
<dbReference type="RefSeq" id="XP_047842033.1">
    <property type="nucleotide sequence ID" value="XM_047986053.1"/>
</dbReference>
<evidence type="ECO:0000313" key="2">
    <source>
        <dbReference type="Proteomes" id="UP000829364"/>
    </source>
</evidence>
<dbReference type="InterPro" id="IPR036249">
    <property type="entry name" value="Thioredoxin-like_sf"/>
</dbReference>
<dbReference type="SUPFAM" id="SSF52833">
    <property type="entry name" value="Thioredoxin-like"/>
    <property type="match status" value="1"/>
</dbReference>
<evidence type="ECO:0008006" key="3">
    <source>
        <dbReference type="Google" id="ProtNLM"/>
    </source>
</evidence>
<dbReference type="Pfam" id="PF05988">
    <property type="entry name" value="DUF899"/>
    <property type="match status" value="1"/>
</dbReference>
<protein>
    <recommendedName>
        <fullName evidence="3">DUF899-domain-containing protein</fullName>
    </recommendedName>
</protein>
<dbReference type="Gene3D" id="3.40.30.10">
    <property type="entry name" value="Glutaredoxin"/>
    <property type="match status" value="1"/>
</dbReference>
<dbReference type="EMBL" id="CP086357">
    <property type="protein sequence ID" value="UNI18552.1"/>
    <property type="molecule type" value="Genomic_DNA"/>
</dbReference>
<gene>
    <name evidence="1" type="ORF">JDV02_004815</name>
</gene>
<keyword evidence="2" id="KW-1185">Reference proteome</keyword>
<name>A0A9Q8QFZ7_9HYPO</name>
<dbReference type="AlphaFoldDB" id="A0A9Q8QFZ7"/>
<dbReference type="OrthoDB" id="3503208at2759"/>